<evidence type="ECO:0000313" key="3">
    <source>
        <dbReference type="Proteomes" id="UP000199561"/>
    </source>
</evidence>
<dbReference type="RefSeq" id="WP_090670814.1">
    <property type="nucleotide sequence ID" value="NZ_CAJNAP010000055.1"/>
</dbReference>
<dbReference type="Proteomes" id="UP000601736">
    <property type="component" value="Unassembled WGS sequence"/>
</dbReference>
<dbReference type="SUPFAM" id="SSF51120">
    <property type="entry name" value="beta-Roll"/>
    <property type="match status" value="1"/>
</dbReference>
<dbReference type="Pfam" id="PF00353">
    <property type="entry name" value="HemolysinCabind"/>
    <property type="match status" value="1"/>
</dbReference>
<dbReference type="STRING" id="52442.SAMN05421880_12440"/>
<gene>
    <name evidence="1" type="ORF">NMYAN_90016</name>
    <name evidence="2" type="ORF">SAMN05421880_12440</name>
</gene>
<proteinExistence type="predicted"/>
<protein>
    <recommendedName>
        <fullName evidence="4">Hemolysin-type calcium-binding repeat-containing protein</fullName>
    </recommendedName>
</protein>
<evidence type="ECO:0000313" key="1">
    <source>
        <dbReference type="EMBL" id="CAE6518474.1"/>
    </source>
</evidence>
<dbReference type="InterPro" id="IPR018511">
    <property type="entry name" value="Hemolysin-typ_Ca-bd_CS"/>
</dbReference>
<dbReference type="OrthoDB" id="8546607at2"/>
<reference evidence="2 3" key="1">
    <citation type="submission" date="2016-10" db="EMBL/GenBank/DDBJ databases">
        <authorList>
            <person name="de Groot N.N."/>
        </authorList>
    </citation>
    <scope>NUCLEOTIDE SEQUENCE [LARGE SCALE GENOMIC DNA]</scope>
    <source>
        <strain evidence="2 3">Nm146</strain>
    </source>
</reference>
<dbReference type="Gene3D" id="2.150.10.10">
    <property type="entry name" value="Serralysin-like metalloprotease, C-terminal"/>
    <property type="match status" value="1"/>
</dbReference>
<dbReference type="GO" id="GO:0005509">
    <property type="term" value="F:calcium ion binding"/>
    <property type="evidence" value="ECO:0007669"/>
    <property type="project" value="InterPro"/>
</dbReference>
<dbReference type="EMBL" id="FOUF01000024">
    <property type="protein sequence ID" value="SFM63808.1"/>
    <property type="molecule type" value="Genomic_DNA"/>
</dbReference>
<dbReference type="AlphaFoldDB" id="A0A1I4SH39"/>
<evidence type="ECO:0000313" key="2">
    <source>
        <dbReference type="EMBL" id="SFM63808.1"/>
    </source>
</evidence>
<dbReference type="PRINTS" id="PR00313">
    <property type="entry name" value="CABNDNGRPT"/>
</dbReference>
<organism evidence="2 3">
    <name type="scientific">Nitrosomonas nitrosa</name>
    <dbReference type="NCBI Taxonomy" id="52442"/>
    <lineage>
        <taxon>Bacteria</taxon>
        <taxon>Pseudomonadati</taxon>
        <taxon>Pseudomonadota</taxon>
        <taxon>Betaproteobacteria</taxon>
        <taxon>Nitrosomonadales</taxon>
        <taxon>Nitrosomonadaceae</taxon>
        <taxon>Nitrosomonas</taxon>
    </lineage>
</organism>
<reference evidence="1" key="2">
    <citation type="submission" date="2021-02" db="EMBL/GenBank/DDBJ databases">
        <authorList>
            <person name="Han P."/>
        </authorList>
    </citation>
    <scope>NUCLEOTIDE SEQUENCE</scope>
    <source>
        <strain evidence="1">Nitrosomonas nitrosa 18-3D</strain>
    </source>
</reference>
<dbReference type="EMBL" id="CAJNAP010000055">
    <property type="protein sequence ID" value="CAE6518474.1"/>
    <property type="molecule type" value="Genomic_DNA"/>
</dbReference>
<dbReference type="Proteomes" id="UP000199561">
    <property type="component" value="Unassembled WGS sequence"/>
</dbReference>
<dbReference type="PROSITE" id="PS00330">
    <property type="entry name" value="HEMOLYSIN_CALCIUM"/>
    <property type="match status" value="1"/>
</dbReference>
<dbReference type="InterPro" id="IPR001343">
    <property type="entry name" value="Hemolysn_Ca-bd"/>
</dbReference>
<keyword evidence="3" id="KW-1185">Reference proteome</keyword>
<name>A0A1I4SH39_9PROT</name>
<sequence>MAAESLLGGLSDSISPDTKNLLDQYLIDTVEGSTELTELGDGSVLLVGKGANGETQGAVVASNFAVVTQINAGAMELAIQLPPGTSIAFEGLSELATPEEIEAFVVSQIDDALPLNSTDPAVQALNTSLKNALSNITNALISQGIGESVLTIVSFADNSGPDAVGMQILNSLAAEVSNATNETIVFDGSGAQNNEVFALLLNGIQQSETLQLNAVENAMLVGSGTVEVGDNTDVNLQGDISNQHITGGGGNDTLVGGGGNDTLIGGSGDDVIGFNSIGDYTVEIDGADKLAFQFDGINTIEDLLPFVTGVSEADGNVTYEFLNGEASITLVGMTADEVTADMVIFNL</sequence>
<accession>A0A1I4SH39</accession>
<evidence type="ECO:0008006" key="4">
    <source>
        <dbReference type="Google" id="ProtNLM"/>
    </source>
</evidence>
<dbReference type="InterPro" id="IPR011049">
    <property type="entry name" value="Serralysin-like_metalloprot_C"/>
</dbReference>